<gene>
    <name evidence="1" type="ORF">FB567DRAFT_142882</name>
</gene>
<dbReference type="EMBL" id="JAGMVJ010000018">
    <property type="protein sequence ID" value="KAH7077124.1"/>
    <property type="molecule type" value="Genomic_DNA"/>
</dbReference>
<dbReference type="AlphaFoldDB" id="A0A8K0VU90"/>
<sequence>MRPPNTELCLYPRALPAPFGGLHGHFPLSPWDDPWPLDARWTYGDNHCCDLCDMWLQIPEADVILDELSLWDPYEHARLVQLYENIHHHFMMGYNRDGSESFWLSRDLEKLSRRMQRLYHRHPCADRRVAGLAGHLKHAGRDLQIGRRRKGFHMRPGPRYYSGEYYPGELFGPHYR</sequence>
<protein>
    <submittedName>
        <fullName evidence="1">Uncharacterized protein</fullName>
    </submittedName>
</protein>
<keyword evidence="2" id="KW-1185">Reference proteome</keyword>
<evidence type="ECO:0000313" key="1">
    <source>
        <dbReference type="EMBL" id="KAH7077124.1"/>
    </source>
</evidence>
<comment type="caution">
    <text evidence="1">The sequence shown here is derived from an EMBL/GenBank/DDBJ whole genome shotgun (WGS) entry which is preliminary data.</text>
</comment>
<reference evidence="1" key="1">
    <citation type="journal article" date="2021" name="Nat. Commun.">
        <title>Genetic determinants of endophytism in the Arabidopsis root mycobiome.</title>
        <authorList>
            <person name="Mesny F."/>
            <person name="Miyauchi S."/>
            <person name="Thiergart T."/>
            <person name="Pickel B."/>
            <person name="Atanasova L."/>
            <person name="Karlsson M."/>
            <person name="Huettel B."/>
            <person name="Barry K.W."/>
            <person name="Haridas S."/>
            <person name="Chen C."/>
            <person name="Bauer D."/>
            <person name="Andreopoulos W."/>
            <person name="Pangilinan J."/>
            <person name="LaButti K."/>
            <person name="Riley R."/>
            <person name="Lipzen A."/>
            <person name="Clum A."/>
            <person name="Drula E."/>
            <person name="Henrissat B."/>
            <person name="Kohler A."/>
            <person name="Grigoriev I.V."/>
            <person name="Martin F.M."/>
            <person name="Hacquard S."/>
        </authorList>
    </citation>
    <scope>NUCLEOTIDE SEQUENCE</scope>
    <source>
        <strain evidence="1">MPI-SDFR-AT-0120</strain>
    </source>
</reference>
<organism evidence="1 2">
    <name type="scientific">Paraphoma chrysanthemicola</name>
    <dbReference type="NCBI Taxonomy" id="798071"/>
    <lineage>
        <taxon>Eukaryota</taxon>
        <taxon>Fungi</taxon>
        <taxon>Dikarya</taxon>
        <taxon>Ascomycota</taxon>
        <taxon>Pezizomycotina</taxon>
        <taxon>Dothideomycetes</taxon>
        <taxon>Pleosporomycetidae</taxon>
        <taxon>Pleosporales</taxon>
        <taxon>Pleosporineae</taxon>
        <taxon>Phaeosphaeriaceae</taxon>
        <taxon>Paraphoma</taxon>
    </lineage>
</organism>
<dbReference type="OrthoDB" id="3762945at2759"/>
<accession>A0A8K0VU90</accession>
<name>A0A8K0VU90_9PLEO</name>
<evidence type="ECO:0000313" key="2">
    <source>
        <dbReference type="Proteomes" id="UP000813461"/>
    </source>
</evidence>
<proteinExistence type="predicted"/>
<dbReference type="Proteomes" id="UP000813461">
    <property type="component" value="Unassembled WGS sequence"/>
</dbReference>